<organism evidence="1 2">
    <name type="scientific">Lactuca saligna</name>
    <name type="common">Willowleaf lettuce</name>
    <dbReference type="NCBI Taxonomy" id="75948"/>
    <lineage>
        <taxon>Eukaryota</taxon>
        <taxon>Viridiplantae</taxon>
        <taxon>Streptophyta</taxon>
        <taxon>Embryophyta</taxon>
        <taxon>Tracheophyta</taxon>
        <taxon>Spermatophyta</taxon>
        <taxon>Magnoliopsida</taxon>
        <taxon>eudicotyledons</taxon>
        <taxon>Gunneridae</taxon>
        <taxon>Pentapetalae</taxon>
        <taxon>asterids</taxon>
        <taxon>campanulids</taxon>
        <taxon>Asterales</taxon>
        <taxon>Asteraceae</taxon>
        <taxon>Cichorioideae</taxon>
        <taxon>Cichorieae</taxon>
        <taxon>Lactucinae</taxon>
        <taxon>Lactuca</taxon>
    </lineage>
</organism>
<dbReference type="Proteomes" id="UP001177003">
    <property type="component" value="Chromosome 9"/>
</dbReference>
<sequence>MIENNATIRQKKEARKGERLPTKLVQALASANESTTDQVKKIKLFNNSVKKQHKDLGVVCFFKEKLLEVCGPPLQSSVAEEVEQTAAAFGLVLRHAAHAQQFLSQKSSEKQIATNGQMMHVCCTAQQ</sequence>
<evidence type="ECO:0000313" key="1">
    <source>
        <dbReference type="EMBL" id="CAI9303386.1"/>
    </source>
</evidence>
<name>A0AA36EN25_LACSI</name>
<evidence type="ECO:0000313" key="2">
    <source>
        <dbReference type="Proteomes" id="UP001177003"/>
    </source>
</evidence>
<dbReference type="AlphaFoldDB" id="A0AA36EN25"/>
<reference evidence="1" key="1">
    <citation type="submission" date="2023-04" db="EMBL/GenBank/DDBJ databases">
        <authorList>
            <person name="Vijverberg K."/>
            <person name="Xiong W."/>
            <person name="Schranz E."/>
        </authorList>
    </citation>
    <scope>NUCLEOTIDE SEQUENCE</scope>
</reference>
<proteinExistence type="predicted"/>
<gene>
    <name evidence="1" type="ORF">LSALG_LOCUS41830</name>
</gene>
<dbReference type="EMBL" id="OX465085">
    <property type="protein sequence ID" value="CAI9303386.1"/>
    <property type="molecule type" value="Genomic_DNA"/>
</dbReference>
<keyword evidence="2" id="KW-1185">Reference proteome</keyword>
<protein>
    <submittedName>
        <fullName evidence="1">Uncharacterized protein</fullName>
    </submittedName>
</protein>
<accession>A0AA36EN25</accession>